<protein>
    <recommendedName>
        <fullName evidence="3">DUF2764 domain-containing protein</fullName>
    </recommendedName>
</protein>
<evidence type="ECO:0000313" key="1">
    <source>
        <dbReference type="EMBL" id="SKB49068.1"/>
    </source>
</evidence>
<dbReference type="Proteomes" id="UP000190852">
    <property type="component" value="Unassembled WGS sequence"/>
</dbReference>
<dbReference type="AlphaFoldDB" id="A0A1T5BPB6"/>
<dbReference type="SUPFAM" id="SSF47473">
    <property type="entry name" value="EF-hand"/>
    <property type="match status" value="1"/>
</dbReference>
<organism evidence="1 2">
    <name type="scientific">Parabacteroides chartae</name>
    <dbReference type="NCBI Taxonomy" id="1037355"/>
    <lineage>
        <taxon>Bacteria</taxon>
        <taxon>Pseudomonadati</taxon>
        <taxon>Bacteroidota</taxon>
        <taxon>Bacteroidia</taxon>
        <taxon>Bacteroidales</taxon>
        <taxon>Tannerellaceae</taxon>
        <taxon>Parabacteroides</taxon>
    </lineage>
</organism>
<gene>
    <name evidence="1" type="ORF">SAMN05660349_01398</name>
</gene>
<dbReference type="RefSeq" id="WP_079682999.1">
    <property type="nucleotide sequence ID" value="NZ_FUYQ01000008.1"/>
</dbReference>
<evidence type="ECO:0000313" key="2">
    <source>
        <dbReference type="Proteomes" id="UP000190852"/>
    </source>
</evidence>
<evidence type="ECO:0008006" key="3">
    <source>
        <dbReference type="Google" id="ProtNLM"/>
    </source>
</evidence>
<name>A0A1T5BPB6_9BACT</name>
<dbReference type="InterPro" id="IPR024492">
    <property type="entry name" value="DUF2764"/>
</dbReference>
<sequence length="287" mass="33579">MSKYYALIAGLPNISLEDTKVNYTLLSFREELDSILTSSDIKLINLYFNKFDNKNLKSYFRFRDLDPDPRGRITYEEYQTLIQALKEGGKAPKNSKLPAYFAQFLSVYLANQDSPELITWEDYLASLYYAYAMKCSNKFVSEWFELNLNINNILSAITCRKFGWDKKAYIIGNNKVAESIRSSNARDFGLGDEVDYLPELIRIAEEPDLTLREKKLDVLKWNWLDEKTFFKTFDIESVFAYMLKLEMIERWVTLDKEAGEKTFRELVKGMKKGSVSALEEFKRNNNK</sequence>
<dbReference type="EMBL" id="FUYQ01000008">
    <property type="protein sequence ID" value="SKB49068.1"/>
    <property type="molecule type" value="Genomic_DNA"/>
</dbReference>
<dbReference type="InterPro" id="IPR011992">
    <property type="entry name" value="EF-hand-dom_pair"/>
</dbReference>
<proteinExistence type="predicted"/>
<dbReference type="Pfam" id="PF10962">
    <property type="entry name" value="DUF2764"/>
    <property type="match status" value="1"/>
</dbReference>
<keyword evidence="2" id="KW-1185">Reference proteome</keyword>
<accession>A0A1T5BPB6</accession>
<reference evidence="2" key="1">
    <citation type="submission" date="2017-02" db="EMBL/GenBank/DDBJ databases">
        <authorList>
            <person name="Varghese N."/>
            <person name="Submissions S."/>
        </authorList>
    </citation>
    <scope>NUCLEOTIDE SEQUENCE [LARGE SCALE GENOMIC DNA]</scope>
    <source>
        <strain evidence="2">DSM 24967</strain>
    </source>
</reference>